<reference evidence="1" key="2">
    <citation type="journal article" date="2023" name="IMA Fungus">
        <title>Comparative genomic study of the Penicillium genus elucidates a diverse pangenome and 15 lateral gene transfer events.</title>
        <authorList>
            <person name="Petersen C."/>
            <person name="Sorensen T."/>
            <person name="Nielsen M.R."/>
            <person name="Sondergaard T.E."/>
            <person name="Sorensen J.L."/>
            <person name="Fitzpatrick D.A."/>
            <person name="Frisvad J.C."/>
            <person name="Nielsen K.L."/>
        </authorList>
    </citation>
    <scope>NUCLEOTIDE SEQUENCE</scope>
    <source>
        <strain evidence="1">IBT 21472</strain>
    </source>
</reference>
<dbReference type="EMBL" id="JAPZBO010000001">
    <property type="protein sequence ID" value="KAJ5330356.1"/>
    <property type="molecule type" value="Genomic_DNA"/>
</dbReference>
<proteinExistence type="predicted"/>
<sequence length="63" mass="7371">MDVGSSIGRTPLRKKQTQLQWYCTGACNLAFRLYTHVRLKKRPWLEPREQYGKEQDDDNTAAT</sequence>
<protein>
    <submittedName>
        <fullName evidence="1">Uncharacterized protein</fullName>
    </submittedName>
</protein>
<evidence type="ECO:0000313" key="2">
    <source>
        <dbReference type="Proteomes" id="UP001147746"/>
    </source>
</evidence>
<gene>
    <name evidence="1" type="ORF">N7476_000139</name>
</gene>
<name>A0A9W9GT96_9EURO</name>
<accession>A0A9W9GT96</accession>
<comment type="caution">
    <text evidence="1">The sequence shown here is derived from an EMBL/GenBank/DDBJ whole genome shotgun (WGS) entry which is preliminary data.</text>
</comment>
<organism evidence="1 2">
    <name type="scientific">Penicillium atrosanguineum</name>
    <dbReference type="NCBI Taxonomy" id="1132637"/>
    <lineage>
        <taxon>Eukaryota</taxon>
        <taxon>Fungi</taxon>
        <taxon>Dikarya</taxon>
        <taxon>Ascomycota</taxon>
        <taxon>Pezizomycotina</taxon>
        <taxon>Eurotiomycetes</taxon>
        <taxon>Eurotiomycetidae</taxon>
        <taxon>Eurotiales</taxon>
        <taxon>Aspergillaceae</taxon>
        <taxon>Penicillium</taxon>
    </lineage>
</organism>
<dbReference type="Proteomes" id="UP001147746">
    <property type="component" value="Unassembled WGS sequence"/>
</dbReference>
<evidence type="ECO:0000313" key="1">
    <source>
        <dbReference type="EMBL" id="KAJ5330356.1"/>
    </source>
</evidence>
<keyword evidence="2" id="KW-1185">Reference proteome</keyword>
<reference evidence="1" key="1">
    <citation type="submission" date="2022-12" db="EMBL/GenBank/DDBJ databases">
        <authorList>
            <person name="Petersen C."/>
        </authorList>
    </citation>
    <scope>NUCLEOTIDE SEQUENCE</scope>
    <source>
        <strain evidence="1">IBT 21472</strain>
    </source>
</reference>
<dbReference type="AlphaFoldDB" id="A0A9W9GT96"/>